<name>A0A0B5WZ58_HEYCO</name>
<comment type="caution">
    <text evidence="1">The sequence shown here is derived from an EMBL/GenBank/DDBJ whole genome shotgun (WGS) entry which is preliminary data.</text>
</comment>
<proteinExistence type="predicted"/>
<evidence type="ECO:0000313" key="1">
    <source>
        <dbReference type="EMBL" id="SHF74804.1"/>
    </source>
</evidence>
<dbReference type="KEGG" id="bcoa:BF29_2515"/>
<dbReference type="AlphaFoldDB" id="A0A0B5WZ58"/>
<gene>
    <name evidence="1" type="ORF">SAMN02745208_02610</name>
</gene>
<organism evidence="1 2">
    <name type="scientific">Heyndrickxia coagulans DSM 1 = ATCC 7050</name>
    <dbReference type="NCBI Taxonomy" id="1121088"/>
    <lineage>
        <taxon>Bacteria</taxon>
        <taxon>Bacillati</taxon>
        <taxon>Bacillota</taxon>
        <taxon>Bacilli</taxon>
        <taxon>Bacillales</taxon>
        <taxon>Bacillaceae</taxon>
        <taxon>Heyndrickxia</taxon>
    </lineage>
</organism>
<accession>A0A0B5WZ58</accession>
<reference evidence="1 2" key="1">
    <citation type="submission" date="2016-11" db="EMBL/GenBank/DDBJ databases">
        <authorList>
            <person name="Varghese N."/>
            <person name="Submissions S."/>
        </authorList>
    </citation>
    <scope>NUCLEOTIDE SEQUENCE [LARGE SCALE GENOMIC DNA]</scope>
    <source>
        <strain evidence="1 2">DSM 1</strain>
    </source>
</reference>
<dbReference type="Proteomes" id="UP000184029">
    <property type="component" value="Unassembled WGS sequence"/>
</dbReference>
<dbReference type="RefSeq" id="WP_155116808.1">
    <property type="nucleotide sequence ID" value="NZ_ALAS01000301.1"/>
</dbReference>
<dbReference type="GeneID" id="64234265"/>
<evidence type="ECO:0000313" key="2">
    <source>
        <dbReference type="Proteomes" id="UP000184029"/>
    </source>
</evidence>
<sequence>MTKDELIELLKANELAGDAKVFIPSRYDDGSLVELDEVNIDRIGTLKNPIEVIVLY</sequence>
<protein>
    <submittedName>
        <fullName evidence="1">Uncharacterized protein</fullName>
    </submittedName>
</protein>
<dbReference type="HOGENOM" id="CLU_3004395_0_0_9"/>
<dbReference type="EMBL" id="FQUB01000068">
    <property type="protein sequence ID" value="SHF74804.1"/>
    <property type="molecule type" value="Genomic_DNA"/>
</dbReference>
<dbReference type="KEGG" id="bcoa:BF29_2591"/>